<keyword evidence="2" id="KW-0547">Nucleotide-binding</keyword>
<dbReference type="AlphaFoldDB" id="A0A0F9HYI9"/>
<name>A0A0F9HYI9_9ZZZZ</name>
<dbReference type="InterPro" id="IPR032882">
    <property type="entry name" value="SrkA/RdoA"/>
</dbReference>
<sequence length="118" mass="13209">MADLTVPDCDGNVYAIQDLSAKFRIADRGATTSILYAILRRIMETPGFDLLTPHVVMTAVESVFGLQLDGTLSVYPSYVNRVYGLCSDEAHNYVVKFYRPGRWNLEAIAEEHDFIADC</sequence>
<accession>A0A0F9HYI9</accession>
<dbReference type="Gene3D" id="3.30.200.70">
    <property type="match status" value="1"/>
</dbReference>
<dbReference type="PANTHER" id="PTHR39573:SF1">
    <property type="entry name" value="STRESS RESPONSE KINASE A"/>
    <property type="match status" value="1"/>
</dbReference>
<keyword evidence="3" id="KW-0418">Kinase</keyword>
<keyword evidence="1" id="KW-0808">Transferase</keyword>
<dbReference type="InterPro" id="IPR011009">
    <property type="entry name" value="Kinase-like_dom_sf"/>
</dbReference>
<organism evidence="5">
    <name type="scientific">marine sediment metagenome</name>
    <dbReference type="NCBI Taxonomy" id="412755"/>
    <lineage>
        <taxon>unclassified sequences</taxon>
        <taxon>metagenomes</taxon>
        <taxon>ecological metagenomes</taxon>
    </lineage>
</organism>
<evidence type="ECO:0000256" key="1">
    <source>
        <dbReference type="ARBA" id="ARBA00022679"/>
    </source>
</evidence>
<proteinExistence type="predicted"/>
<evidence type="ECO:0000256" key="4">
    <source>
        <dbReference type="ARBA" id="ARBA00022840"/>
    </source>
</evidence>
<dbReference type="GO" id="GO:0005737">
    <property type="term" value="C:cytoplasm"/>
    <property type="evidence" value="ECO:0007669"/>
    <property type="project" value="TreeGrafter"/>
</dbReference>
<feature type="non-terminal residue" evidence="5">
    <location>
        <position position="118"/>
    </location>
</feature>
<evidence type="ECO:0000256" key="3">
    <source>
        <dbReference type="ARBA" id="ARBA00022777"/>
    </source>
</evidence>
<gene>
    <name evidence="5" type="ORF">LCGC14_2006940</name>
</gene>
<evidence type="ECO:0000256" key="2">
    <source>
        <dbReference type="ARBA" id="ARBA00022741"/>
    </source>
</evidence>
<evidence type="ECO:0000313" key="5">
    <source>
        <dbReference type="EMBL" id="KKL80222.1"/>
    </source>
</evidence>
<dbReference type="GO" id="GO:0005524">
    <property type="term" value="F:ATP binding"/>
    <property type="evidence" value="ECO:0007669"/>
    <property type="project" value="UniProtKB-KW"/>
</dbReference>
<protein>
    <submittedName>
        <fullName evidence="5">Uncharacterized protein</fullName>
    </submittedName>
</protein>
<dbReference type="SUPFAM" id="SSF56112">
    <property type="entry name" value="Protein kinase-like (PK-like)"/>
    <property type="match status" value="1"/>
</dbReference>
<reference evidence="5" key="1">
    <citation type="journal article" date="2015" name="Nature">
        <title>Complex archaea that bridge the gap between prokaryotes and eukaryotes.</title>
        <authorList>
            <person name="Spang A."/>
            <person name="Saw J.H."/>
            <person name="Jorgensen S.L."/>
            <person name="Zaremba-Niedzwiedzka K."/>
            <person name="Martijn J."/>
            <person name="Lind A.E."/>
            <person name="van Eijk R."/>
            <person name="Schleper C."/>
            <person name="Guy L."/>
            <person name="Ettema T.J."/>
        </authorList>
    </citation>
    <scope>NUCLEOTIDE SEQUENCE</scope>
</reference>
<dbReference type="GO" id="GO:0004674">
    <property type="term" value="F:protein serine/threonine kinase activity"/>
    <property type="evidence" value="ECO:0007669"/>
    <property type="project" value="InterPro"/>
</dbReference>
<comment type="caution">
    <text evidence="5">The sequence shown here is derived from an EMBL/GenBank/DDBJ whole genome shotgun (WGS) entry which is preliminary data.</text>
</comment>
<keyword evidence="4" id="KW-0067">ATP-binding</keyword>
<dbReference type="PANTHER" id="PTHR39573">
    <property type="entry name" value="STRESS RESPONSE KINASE A"/>
    <property type="match status" value="1"/>
</dbReference>
<dbReference type="EMBL" id="LAZR01022921">
    <property type="protein sequence ID" value="KKL80222.1"/>
    <property type="molecule type" value="Genomic_DNA"/>
</dbReference>